<dbReference type="EMBL" id="VSRR010007285">
    <property type="protein sequence ID" value="MPC46601.1"/>
    <property type="molecule type" value="Genomic_DNA"/>
</dbReference>
<organism evidence="1 2">
    <name type="scientific">Portunus trituberculatus</name>
    <name type="common">Swimming crab</name>
    <name type="synonym">Neptunus trituberculatus</name>
    <dbReference type="NCBI Taxonomy" id="210409"/>
    <lineage>
        <taxon>Eukaryota</taxon>
        <taxon>Metazoa</taxon>
        <taxon>Ecdysozoa</taxon>
        <taxon>Arthropoda</taxon>
        <taxon>Crustacea</taxon>
        <taxon>Multicrustacea</taxon>
        <taxon>Malacostraca</taxon>
        <taxon>Eumalacostraca</taxon>
        <taxon>Eucarida</taxon>
        <taxon>Decapoda</taxon>
        <taxon>Pleocyemata</taxon>
        <taxon>Brachyura</taxon>
        <taxon>Eubrachyura</taxon>
        <taxon>Portunoidea</taxon>
        <taxon>Portunidae</taxon>
        <taxon>Portuninae</taxon>
        <taxon>Portunus</taxon>
    </lineage>
</organism>
<dbReference type="Proteomes" id="UP000324222">
    <property type="component" value="Unassembled WGS sequence"/>
</dbReference>
<keyword evidence="2" id="KW-1185">Reference proteome</keyword>
<sequence>MERAVQPGDINGALPKGDFKAGLGVAIFNFNGFINTIVLEDLMHSCLDGIFSFVGVNQQQNTKSNLSNQQYYDDECIL</sequence>
<reference evidence="1 2" key="1">
    <citation type="submission" date="2019-05" db="EMBL/GenBank/DDBJ databases">
        <title>Another draft genome of Portunus trituberculatus and its Hox gene families provides insights of decapod evolution.</title>
        <authorList>
            <person name="Jeong J.-H."/>
            <person name="Song I."/>
            <person name="Kim S."/>
            <person name="Choi T."/>
            <person name="Kim D."/>
            <person name="Ryu S."/>
            <person name="Kim W."/>
        </authorList>
    </citation>
    <scope>NUCLEOTIDE SEQUENCE [LARGE SCALE GENOMIC DNA]</scope>
    <source>
        <tissue evidence="1">Muscle</tissue>
    </source>
</reference>
<name>A0A5B7FH85_PORTR</name>
<dbReference type="AlphaFoldDB" id="A0A5B7FH85"/>
<evidence type="ECO:0000313" key="2">
    <source>
        <dbReference type="Proteomes" id="UP000324222"/>
    </source>
</evidence>
<evidence type="ECO:0000313" key="1">
    <source>
        <dbReference type="EMBL" id="MPC46601.1"/>
    </source>
</evidence>
<comment type="caution">
    <text evidence="1">The sequence shown here is derived from an EMBL/GenBank/DDBJ whole genome shotgun (WGS) entry which is preliminary data.</text>
</comment>
<accession>A0A5B7FH85</accession>
<proteinExistence type="predicted"/>
<protein>
    <submittedName>
        <fullName evidence="1">Uncharacterized protein</fullName>
    </submittedName>
</protein>
<gene>
    <name evidence="1" type="ORF">E2C01_040322</name>
</gene>